<dbReference type="PANTHER" id="PTHR21294:SF17">
    <property type="entry name" value="PROTEIN FIXA"/>
    <property type="match status" value="1"/>
</dbReference>
<accession>A0A485M3I0</accession>
<organism evidence="2">
    <name type="scientific">anaerobic digester metagenome</name>
    <dbReference type="NCBI Taxonomy" id="1263854"/>
    <lineage>
        <taxon>unclassified sequences</taxon>
        <taxon>metagenomes</taxon>
        <taxon>ecological metagenomes</taxon>
    </lineage>
</organism>
<dbReference type="InterPro" id="IPR014730">
    <property type="entry name" value="ETF_a/b_N"/>
</dbReference>
<dbReference type="PANTHER" id="PTHR21294">
    <property type="entry name" value="ELECTRON TRANSFER FLAVOPROTEIN BETA-SUBUNIT"/>
    <property type="match status" value="1"/>
</dbReference>
<dbReference type="AlphaFoldDB" id="A0A485M3I0"/>
<dbReference type="Pfam" id="PF01012">
    <property type="entry name" value="ETF"/>
    <property type="match status" value="1"/>
</dbReference>
<feature type="domain" description="Electron transfer flavoprotein alpha/beta-subunit N-terminal" evidence="1">
    <location>
        <begin position="23"/>
        <end position="215"/>
    </location>
</feature>
<dbReference type="EMBL" id="CAADRM010000115">
    <property type="protein sequence ID" value="VFU16073.1"/>
    <property type="molecule type" value="Genomic_DNA"/>
</dbReference>
<dbReference type="InterPro" id="IPR014729">
    <property type="entry name" value="Rossmann-like_a/b/a_fold"/>
</dbReference>
<evidence type="ECO:0000259" key="1">
    <source>
        <dbReference type="SMART" id="SM00893"/>
    </source>
</evidence>
<proteinExistence type="predicted"/>
<dbReference type="GO" id="GO:0009055">
    <property type="term" value="F:electron transfer activity"/>
    <property type="evidence" value="ECO:0007669"/>
    <property type="project" value="InterPro"/>
</dbReference>
<dbReference type="SMART" id="SM00893">
    <property type="entry name" value="ETF"/>
    <property type="match status" value="1"/>
</dbReference>
<evidence type="ECO:0000313" key="2">
    <source>
        <dbReference type="EMBL" id="VFU16073.1"/>
    </source>
</evidence>
<dbReference type="InterPro" id="IPR033948">
    <property type="entry name" value="ETF_beta_N"/>
</dbReference>
<dbReference type="Gene3D" id="3.40.50.620">
    <property type="entry name" value="HUPs"/>
    <property type="match status" value="1"/>
</dbReference>
<reference evidence="2" key="1">
    <citation type="submission" date="2019-03" db="EMBL/GenBank/DDBJ databases">
        <authorList>
            <person name="Hao L."/>
        </authorList>
    </citation>
    <scope>NUCLEOTIDE SEQUENCE</scope>
</reference>
<dbReference type="PIRSF" id="PIRSF000090">
    <property type="entry name" value="Beta-ETF"/>
    <property type="match status" value="1"/>
</dbReference>
<name>A0A485M3I0_9ZZZZ</name>
<gene>
    <name evidence="2" type="primary">etfB</name>
    <name evidence="2" type="ORF">SCFA_500013</name>
</gene>
<sequence>MLKMIVCMKQVPMVSDLPWDPVTGTLTRDAAEGMMNPACKHALEAALELKERHGGHITAITMGPPMAEEILREAIALGSDRCLMVSDRKIAGADTLATSFTLARAIEIFCPDFDLILCGCHTSDSETAQVGPQLSEELNIPSIAVVEDLELRGNTLRVKRVSDNFLETLEMDLPGLVTVATGFHVPRYASMAGLHDAFREPGILTVGAHDLGVSESQVGLKGSATRIVDIFSPVAKKENIVLKGAPKKIVEELLDRFDDKIGSLIRKDLKAVG</sequence>
<protein>
    <submittedName>
        <fullName evidence="2">Electron transfer flavoprotein, beta subunit</fullName>
    </submittedName>
</protein>
<dbReference type="CDD" id="cd01714">
    <property type="entry name" value="ETF_beta"/>
    <property type="match status" value="1"/>
</dbReference>
<dbReference type="SUPFAM" id="SSF52402">
    <property type="entry name" value="Adenine nucleotide alpha hydrolases-like"/>
    <property type="match status" value="1"/>
</dbReference>
<dbReference type="InterPro" id="IPR012255">
    <property type="entry name" value="ETF_b"/>
</dbReference>